<dbReference type="EMBL" id="CP003096">
    <property type="protein sequence ID" value="AER67421.1"/>
    <property type="molecule type" value="Genomic_DNA"/>
</dbReference>
<dbReference type="Pfam" id="PF00202">
    <property type="entry name" value="Aminotran_3"/>
    <property type="match status" value="1"/>
</dbReference>
<comment type="similarity">
    <text evidence="2 4">Belongs to the class-III pyridoxal-phosphate-dependent aminotransferase family.</text>
</comment>
<dbReference type="KEGG" id="tli:Tlie_1699"/>
<dbReference type="GO" id="GO:0030170">
    <property type="term" value="F:pyridoxal phosphate binding"/>
    <property type="evidence" value="ECO:0007669"/>
    <property type="project" value="InterPro"/>
</dbReference>
<evidence type="ECO:0000256" key="4">
    <source>
        <dbReference type="RuleBase" id="RU003560"/>
    </source>
</evidence>
<dbReference type="GO" id="GO:0042802">
    <property type="term" value="F:identical protein binding"/>
    <property type="evidence" value="ECO:0007669"/>
    <property type="project" value="TreeGrafter"/>
</dbReference>
<dbReference type="InterPro" id="IPR005814">
    <property type="entry name" value="Aminotrans_3"/>
</dbReference>
<evidence type="ECO:0000313" key="6">
    <source>
        <dbReference type="Proteomes" id="UP000005868"/>
    </source>
</evidence>
<sequence length="463" mass="51115">MNWRELKKLTKKNIEKCCQVIEKEENLLPEAIAIKYFPTVVERTKGAEIWDIDGNRFIDFLSSAAVYNIGHSHPAVVEAVKNHIEKIQNYTIVYFYNEEPVKLAELLTQSTPGDFPKKVAYGFSGSDSVDSAIKAARAFTGKKYIISFKHSYHGMTYGSLSATGIIDQETKKVICPDEHIVFAEYPDPYRNKWGIDGYAEPDLLSQKALLEIEKLIEDLQGDVAGVIIEPAQGDGGMIFPPAEFMKGLRTLTEEKNIVFIDEEVQTGMGRSGKMWAIDHYDVAPDVVVSAKALGGGMPLGAVIGRAEIMDAVPVPFFAYTHSGHSVNCAAAVAVLETLKKENLLQKAEERGLFLKEWFKEKASQYPFIGDVRGKGLLMGVEIVSDKASKTPDKATALKISWAAWERGLILITFGKNGNVLRVAPPINISDQLLEEALEIIDASFKDTAEGKVPDAILPCLKGW</sequence>
<dbReference type="InterPro" id="IPR015424">
    <property type="entry name" value="PyrdxlP-dep_Trfase"/>
</dbReference>
<dbReference type="PANTHER" id="PTHR11986">
    <property type="entry name" value="AMINOTRANSFERASE CLASS III"/>
    <property type="match status" value="1"/>
</dbReference>
<keyword evidence="6" id="KW-1185">Reference proteome</keyword>
<protein>
    <submittedName>
        <fullName evidence="5">Aminotransferase class-III</fullName>
    </submittedName>
</protein>
<organism evidence="5 6">
    <name type="scientific">Thermovirga lienii (strain ATCC BAA-1197 / DSM 17291 / Cas60314)</name>
    <dbReference type="NCBI Taxonomy" id="580340"/>
    <lineage>
        <taxon>Bacteria</taxon>
        <taxon>Thermotogati</taxon>
        <taxon>Synergistota</taxon>
        <taxon>Synergistia</taxon>
        <taxon>Synergistales</taxon>
        <taxon>Thermovirgaceae</taxon>
        <taxon>Thermovirga</taxon>
    </lineage>
</organism>
<evidence type="ECO:0000256" key="1">
    <source>
        <dbReference type="ARBA" id="ARBA00001933"/>
    </source>
</evidence>
<gene>
    <name evidence="5" type="ordered locus">Tlie_1699</name>
</gene>
<dbReference type="eggNOG" id="COG0160">
    <property type="taxonomic scope" value="Bacteria"/>
</dbReference>
<reference evidence="6" key="1">
    <citation type="submission" date="2011-10" db="EMBL/GenBank/DDBJ databases">
        <title>The complete genome of chromosome of Thermovirga lienii DSM 17291.</title>
        <authorList>
            <consortium name="US DOE Joint Genome Institute (JGI-PGF)"/>
            <person name="Lucas S."/>
            <person name="Copeland A."/>
            <person name="Lapidus A."/>
            <person name="Glavina del Rio T."/>
            <person name="Dalin E."/>
            <person name="Tice H."/>
            <person name="Bruce D."/>
            <person name="Goodwin L."/>
            <person name="Pitluck S."/>
            <person name="Peters L."/>
            <person name="Mikhailova N."/>
            <person name="Saunders E."/>
            <person name="Kyrpides N."/>
            <person name="Mavromatis K."/>
            <person name="Ivanova N."/>
            <person name="Last F.I."/>
            <person name="Brettin T."/>
            <person name="Detter J.C."/>
            <person name="Han C."/>
            <person name="Larimer F."/>
            <person name="Land M."/>
            <person name="Hauser L."/>
            <person name="Markowitz V."/>
            <person name="Cheng J.-F."/>
            <person name="Hugenholtz P."/>
            <person name="Woyke T."/>
            <person name="Wu D."/>
            <person name="Spring S."/>
            <person name="Schroeder M."/>
            <person name="Brambilla E.-M."/>
            <person name="Klenk H.-P."/>
            <person name="Eisen J.A."/>
        </authorList>
    </citation>
    <scope>NUCLEOTIDE SEQUENCE [LARGE SCALE GENOMIC DNA]</scope>
    <source>
        <strain evidence="6">ATCC BAA-1197 / DSM 17291 / Cas60314</strain>
    </source>
</reference>
<dbReference type="OrthoDB" id="1906at2"/>
<dbReference type="STRING" id="580340.Tlie_1699"/>
<dbReference type="SUPFAM" id="SSF53383">
    <property type="entry name" value="PLP-dependent transferases"/>
    <property type="match status" value="1"/>
</dbReference>
<dbReference type="GO" id="GO:0008483">
    <property type="term" value="F:transaminase activity"/>
    <property type="evidence" value="ECO:0007669"/>
    <property type="project" value="UniProtKB-KW"/>
</dbReference>
<evidence type="ECO:0000313" key="5">
    <source>
        <dbReference type="EMBL" id="AER67421.1"/>
    </source>
</evidence>
<proteinExistence type="inferred from homology"/>
<dbReference type="CDD" id="cd00610">
    <property type="entry name" value="OAT_like"/>
    <property type="match status" value="1"/>
</dbReference>
<accession>G7V890</accession>
<keyword evidence="5" id="KW-0808">Transferase</keyword>
<comment type="cofactor">
    <cofactor evidence="1">
        <name>pyridoxal 5'-phosphate</name>
        <dbReference type="ChEBI" id="CHEBI:597326"/>
    </cofactor>
</comment>
<dbReference type="InterPro" id="IPR050103">
    <property type="entry name" value="Class-III_PLP-dep_AT"/>
</dbReference>
<dbReference type="InterPro" id="IPR015421">
    <property type="entry name" value="PyrdxlP-dep_Trfase_major"/>
</dbReference>
<keyword evidence="5" id="KW-0032">Aminotransferase</keyword>
<evidence type="ECO:0000256" key="2">
    <source>
        <dbReference type="ARBA" id="ARBA00008954"/>
    </source>
</evidence>
<dbReference type="Gene3D" id="3.90.1150.10">
    <property type="entry name" value="Aspartate Aminotransferase, domain 1"/>
    <property type="match status" value="1"/>
</dbReference>
<dbReference type="InterPro" id="IPR015422">
    <property type="entry name" value="PyrdxlP-dep_Trfase_small"/>
</dbReference>
<evidence type="ECO:0000256" key="3">
    <source>
        <dbReference type="ARBA" id="ARBA00022898"/>
    </source>
</evidence>
<dbReference type="PIRSF" id="PIRSF000521">
    <property type="entry name" value="Transaminase_4ab_Lys_Orn"/>
    <property type="match status" value="1"/>
</dbReference>
<dbReference type="Gene3D" id="3.40.640.10">
    <property type="entry name" value="Type I PLP-dependent aspartate aminotransferase-like (Major domain)"/>
    <property type="match status" value="1"/>
</dbReference>
<reference evidence="5 6" key="2">
    <citation type="journal article" date="2012" name="Stand. Genomic Sci.">
        <title>Genome sequence of the moderately thermophilic, amino-acid-degrading and sulfur-reducing bacterium Thermovirga lienii type strain (Cas60314(T)).</title>
        <authorList>
            <person name="Goker M."/>
            <person name="Saunders E."/>
            <person name="Lapidus A."/>
            <person name="Nolan M."/>
            <person name="Lucas S."/>
            <person name="Hammon N."/>
            <person name="Deshpande S."/>
            <person name="Cheng J.F."/>
            <person name="Han C."/>
            <person name="Tapia R."/>
            <person name="Goodwin L.A."/>
            <person name="Pitluck S."/>
            <person name="Liolios K."/>
            <person name="Mavromatis K."/>
            <person name="Pagani I."/>
            <person name="Ivanova N."/>
            <person name="Mikhailova N."/>
            <person name="Pati A."/>
            <person name="Chen A."/>
            <person name="Palaniappan K."/>
            <person name="Land M."/>
            <person name="Chang Y.J."/>
            <person name="Jeffries C.D."/>
            <person name="Brambilla E.M."/>
            <person name="Rohde M."/>
            <person name="Spring S."/>
            <person name="Detter J.C."/>
            <person name="Woyke T."/>
            <person name="Bristow J."/>
            <person name="Eisen J.A."/>
            <person name="Markowitz V."/>
            <person name="Hugenholtz P."/>
            <person name="Kyrpides N.C."/>
            <person name="Klenk H.P."/>
        </authorList>
    </citation>
    <scope>NUCLEOTIDE SEQUENCE [LARGE SCALE GENOMIC DNA]</scope>
    <source>
        <strain evidence="6">ATCC BAA-1197 / DSM 17291 / Cas60314</strain>
    </source>
</reference>
<dbReference type="HOGENOM" id="CLU_016922_10_0_0"/>
<dbReference type="Proteomes" id="UP000005868">
    <property type="component" value="Chromosome"/>
</dbReference>
<dbReference type="PANTHER" id="PTHR11986:SF58">
    <property type="entry name" value="LEUCINE_METHIONINE RACEMASE"/>
    <property type="match status" value="1"/>
</dbReference>
<dbReference type="AlphaFoldDB" id="G7V890"/>
<name>G7V890_THELD</name>
<keyword evidence="3 4" id="KW-0663">Pyridoxal phosphate</keyword>